<dbReference type="GeneID" id="20226888"/>
<gene>
    <name evidence="1" type="ORF">AURANDRAFT_68574</name>
</gene>
<proteinExistence type="predicted"/>
<dbReference type="Proteomes" id="UP000002729">
    <property type="component" value="Unassembled WGS sequence"/>
</dbReference>
<sequence>MASAGALDAALAALHAPVEARAAQEEAADGALVYSVCPEQLVKDIEQSIVVEKPEAATIQARLFACARPRDVCAFLEATQSDASVERARTALLKLLAAAIRDHGCGRYGARAFATLKAVLEAPNGAAVRAHAAAALRALAKRGEGPGDEAWRVLCDARFKELRQAKKSAPGAKDTGRTCAAELVKLVARCVADRVDASPELDPASMDPVAPWRELGAKVLALAIAQLEKSKSDRRVDAAACFAAADRLATTRAFRERAASAGGLAAKALADYATDASAKQFADPAKALRLLRRRAAVVAPSARGSGAAALFDLLWRVATVHPSASSKTPPPEKVAKHAAAALEAVLVALAADAGEDWAPVVAALETSAAGAARALGPGGWRDTADATKGAGLALRCVAALAPALAGDDAARLLAAALL</sequence>
<evidence type="ECO:0000313" key="1">
    <source>
        <dbReference type="EMBL" id="EGB02779.1"/>
    </source>
</evidence>
<dbReference type="EMBL" id="GL833319">
    <property type="protein sequence ID" value="EGB02779.1"/>
    <property type="molecule type" value="Genomic_DNA"/>
</dbReference>
<organism evidence="2">
    <name type="scientific">Aureococcus anophagefferens</name>
    <name type="common">Harmful bloom alga</name>
    <dbReference type="NCBI Taxonomy" id="44056"/>
    <lineage>
        <taxon>Eukaryota</taxon>
        <taxon>Sar</taxon>
        <taxon>Stramenopiles</taxon>
        <taxon>Ochrophyta</taxon>
        <taxon>Pelagophyceae</taxon>
        <taxon>Pelagomonadales</taxon>
        <taxon>Pelagomonadaceae</taxon>
        <taxon>Aureococcus</taxon>
    </lineage>
</organism>
<reference evidence="1 2" key="1">
    <citation type="journal article" date="2011" name="Proc. Natl. Acad. Sci. U.S.A.">
        <title>Niche of harmful alga Aureococcus anophagefferens revealed through ecogenomics.</title>
        <authorList>
            <person name="Gobler C.J."/>
            <person name="Berry D.L."/>
            <person name="Dyhrman S.T."/>
            <person name="Wilhelm S.W."/>
            <person name="Salamov A."/>
            <person name="Lobanov A.V."/>
            <person name="Zhang Y."/>
            <person name="Collier J.L."/>
            <person name="Wurch L.L."/>
            <person name="Kustka A.B."/>
            <person name="Dill B.D."/>
            <person name="Shah M."/>
            <person name="VerBerkmoes N.C."/>
            <person name="Kuo A."/>
            <person name="Terry A."/>
            <person name="Pangilinan J."/>
            <person name="Lindquist E.A."/>
            <person name="Lucas S."/>
            <person name="Paulsen I.T."/>
            <person name="Hattenrath-Lehmann T.K."/>
            <person name="Talmage S.C."/>
            <person name="Walker E.A."/>
            <person name="Koch F."/>
            <person name="Burson A.M."/>
            <person name="Marcoval M.A."/>
            <person name="Tang Y.Z."/>
            <person name="Lecleir G.R."/>
            <person name="Coyne K.J."/>
            <person name="Berg G.M."/>
            <person name="Bertrand E.M."/>
            <person name="Saito M.A."/>
            <person name="Gladyshev V.N."/>
            <person name="Grigoriev I.V."/>
        </authorList>
    </citation>
    <scope>NUCLEOTIDE SEQUENCE [LARGE SCALE GENOMIC DNA]</scope>
    <source>
        <strain evidence="2">CCMP 1984</strain>
    </source>
</reference>
<evidence type="ECO:0000313" key="2">
    <source>
        <dbReference type="Proteomes" id="UP000002729"/>
    </source>
</evidence>
<dbReference type="KEGG" id="aaf:AURANDRAFT_68574"/>
<dbReference type="RefSeq" id="XP_009042522.1">
    <property type="nucleotide sequence ID" value="XM_009044274.1"/>
</dbReference>
<feature type="non-terminal residue" evidence="1">
    <location>
        <position position="418"/>
    </location>
</feature>
<accession>F0YQ31</accession>
<dbReference type="InParanoid" id="F0YQ31"/>
<name>F0YQ31_AURAN</name>
<dbReference type="AlphaFoldDB" id="F0YQ31"/>
<keyword evidence="2" id="KW-1185">Reference proteome</keyword>
<protein>
    <submittedName>
        <fullName evidence="1">Expressed protein</fullName>
    </submittedName>
</protein>